<keyword evidence="3" id="KW-1185">Reference proteome</keyword>
<name>A0A5B7HYF8_PORTR</name>
<feature type="region of interest" description="Disordered" evidence="1">
    <location>
        <begin position="43"/>
        <end position="67"/>
    </location>
</feature>
<evidence type="ECO:0000313" key="3">
    <source>
        <dbReference type="Proteomes" id="UP000324222"/>
    </source>
</evidence>
<dbReference type="EMBL" id="VSRR010036914">
    <property type="protein sequence ID" value="MPC73494.1"/>
    <property type="molecule type" value="Genomic_DNA"/>
</dbReference>
<dbReference type="Proteomes" id="UP000324222">
    <property type="component" value="Unassembled WGS sequence"/>
</dbReference>
<evidence type="ECO:0000313" key="2">
    <source>
        <dbReference type="EMBL" id="MPC73494.1"/>
    </source>
</evidence>
<reference evidence="2 3" key="1">
    <citation type="submission" date="2019-05" db="EMBL/GenBank/DDBJ databases">
        <title>Another draft genome of Portunus trituberculatus and its Hox gene families provides insights of decapod evolution.</title>
        <authorList>
            <person name="Jeong J.-H."/>
            <person name="Song I."/>
            <person name="Kim S."/>
            <person name="Choi T."/>
            <person name="Kim D."/>
            <person name="Ryu S."/>
            <person name="Kim W."/>
        </authorList>
    </citation>
    <scope>NUCLEOTIDE SEQUENCE [LARGE SCALE GENOMIC DNA]</scope>
    <source>
        <tissue evidence="2">Muscle</tissue>
    </source>
</reference>
<sequence length="116" mass="12850">MRNPSVAVEEMVSRHTMYLKEMQQKAREGTAEEMRLSRRVTVLHGGRRAGSSLGASRDGPDGSHLVGMATHRSTCHATHNAQRRLAAGSTWRLILGKHVGLLREARGLLMRCSSEF</sequence>
<accession>A0A5B7HYF8</accession>
<evidence type="ECO:0000256" key="1">
    <source>
        <dbReference type="SAM" id="MobiDB-lite"/>
    </source>
</evidence>
<organism evidence="2 3">
    <name type="scientific">Portunus trituberculatus</name>
    <name type="common">Swimming crab</name>
    <name type="synonym">Neptunus trituberculatus</name>
    <dbReference type="NCBI Taxonomy" id="210409"/>
    <lineage>
        <taxon>Eukaryota</taxon>
        <taxon>Metazoa</taxon>
        <taxon>Ecdysozoa</taxon>
        <taxon>Arthropoda</taxon>
        <taxon>Crustacea</taxon>
        <taxon>Multicrustacea</taxon>
        <taxon>Malacostraca</taxon>
        <taxon>Eumalacostraca</taxon>
        <taxon>Eucarida</taxon>
        <taxon>Decapoda</taxon>
        <taxon>Pleocyemata</taxon>
        <taxon>Brachyura</taxon>
        <taxon>Eubrachyura</taxon>
        <taxon>Portunoidea</taxon>
        <taxon>Portunidae</taxon>
        <taxon>Portuninae</taxon>
        <taxon>Portunus</taxon>
    </lineage>
</organism>
<protein>
    <submittedName>
        <fullName evidence="2">Uncharacterized protein</fullName>
    </submittedName>
</protein>
<proteinExistence type="predicted"/>
<gene>
    <name evidence="2" type="ORF">E2C01_067826</name>
</gene>
<comment type="caution">
    <text evidence="2">The sequence shown here is derived from an EMBL/GenBank/DDBJ whole genome shotgun (WGS) entry which is preliminary data.</text>
</comment>
<dbReference type="AlphaFoldDB" id="A0A5B7HYF8"/>